<dbReference type="STRING" id="407821.A0A087TGE0"/>
<protein>
    <submittedName>
        <fullName evidence="2">Uncharacterized protein</fullName>
    </submittedName>
</protein>
<evidence type="ECO:0000256" key="1">
    <source>
        <dbReference type="SAM" id="MobiDB-lite"/>
    </source>
</evidence>
<evidence type="ECO:0000313" key="2">
    <source>
        <dbReference type="EMBL" id="KFM64179.1"/>
    </source>
</evidence>
<dbReference type="AlphaFoldDB" id="A0A087TGE0"/>
<sequence length="117" mass="13013">MEKSGDDLHMNFPITIATCPFRIPNSNQQPKIEYEMCCDHVEGGMYIGPEFLLGQVYDGTLGCVEEGETVVLYRPVYVCVKNKNKTDQSSSTRTEDSTTTSKSPKPEPDSRSSQALI</sequence>
<feature type="region of interest" description="Disordered" evidence="1">
    <location>
        <begin position="84"/>
        <end position="117"/>
    </location>
</feature>
<keyword evidence="3" id="KW-1185">Reference proteome</keyword>
<dbReference type="Proteomes" id="UP000054359">
    <property type="component" value="Unassembled WGS sequence"/>
</dbReference>
<proteinExistence type="predicted"/>
<accession>A0A087TGE0</accession>
<reference evidence="2 3" key="1">
    <citation type="submission" date="2013-11" db="EMBL/GenBank/DDBJ databases">
        <title>Genome sequencing of Stegodyphus mimosarum.</title>
        <authorList>
            <person name="Bechsgaard J."/>
        </authorList>
    </citation>
    <scope>NUCLEOTIDE SEQUENCE [LARGE SCALE GENOMIC DNA]</scope>
</reference>
<feature type="compositionally biased region" description="Low complexity" evidence="1">
    <location>
        <begin position="87"/>
        <end position="103"/>
    </location>
</feature>
<feature type="non-terminal residue" evidence="2">
    <location>
        <position position="117"/>
    </location>
</feature>
<gene>
    <name evidence="2" type="ORF">X975_14064</name>
</gene>
<dbReference type="EMBL" id="KK115097">
    <property type="protein sequence ID" value="KFM64179.1"/>
    <property type="molecule type" value="Genomic_DNA"/>
</dbReference>
<evidence type="ECO:0000313" key="3">
    <source>
        <dbReference type="Proteomes" id="UP000054359"/>
    </source>
</evidence>
<name>A0A087TGE0_STEMI</name>
<dbReference type="OrthoDB" id="7785529at2759"/>
<organism evidence="2 3">
    <name type="scientific">Stegodyphus mimosarum</name>
    <name type="common">African social velvet spider</name>
    <dbReference type="NCBI Taxonomy" id="407821"/>
    <lineage>
        <taxon>Eukaryota</taxon>
        <taxon>Metazoa</taxon>
        <taxon>Ecdysozoa</taxon>
        <taxon>Arthropoda</taxon>
        <taxon>Chelicerata</taxon>
        <taxon>Arachnida</taxon>
        <taxon>Araneae</taxon>
        <taxon>Araneomorphae</taxon>
        <taxon>Entelegynae</taxon>
        <taxon>Eresoidea</taxon>
        <taxon>Eresidae</taxon>
        <taxon>Stegodyphus</taxon>
    </lineage>
</organism>